<comment type="caution">
    <text evidence="1">The sequence shown here is derived from an EMBL/GenBank/DDBJ whole genome shotgun (WGS) entry which is preliminary data.</text>
</comment>
<protein>
    <recommendedName>
        <fullName evidence="3">Heterokaryon incompatibility domain-containing protein</fullName>
    </recommendedName>
</protein>
<sequence length="629" mass="71037">FQDFPDGAVMRELKETLGLFDGARDEAYMLSVDGAQMVERKESNGWIILLTCLNTNVNTRFRRNETFVASVFPGPKNPVDVDSFLRPIVQEFARAARGHWLWDGKERDWFLWKAYLVFAAADQPGSQKISHMTGASGYSGCRVCLMVACYKPGQVTGYFPLRTTGHNDHPPTNLDRQESYDPLALPLRDQQSYADALAELAGCLTDEELAETRRLTGLSKRPLLAASLAFVMPAFFPIDIFHLFGMNIPSQLWEAFTNPRPGDPFSLSDAQQARFARLLAESGQYLPGSFASGLPRDPSEFSKSHYKMFEWSLVLYLYLPPFLHAIGAPEDVIKMMEHLQAGVRLASSINGCTEQQRVELARHFASFARLWEELYIRDYTALVDRASISIHYLLHVCDYIYWHGSVVISSQARCEREAGLIKRSVRSFKSVFVNIMNNVLQREHLRILDMVLGDHLDSEREERFRLTVKLTRAHRALTDDEGTQQDECIQALVDQEVLERAPQKIVIRGRLDLPSGHMLRGTRTEIAATIRSACRFMAMEGEAVMYAEAVHFVCLGGDDDYHGKEAELRTDSAYVLARPLLDVWEGQGVIRGSGFGRELCLIHAAAILQPVGILELSGFTYVLRKLSWL</sequence>
<evidence type="ECO:0000313" key="1">
    <source>
        <dbReference type="EMBL" id="CAD6933546.1"/>
    </source>
</evidence>
<dbReference type="Pfam" id="PF02992">
    <property type="entry name" value="Transposase_21"/>
    <property type="match status" value="1"/>
</dbReference>
<reference evidence="1" key="1">
    <citation type="submission" date="2020-10" db="EMBL/GenBank/DDBJ databases">
        <authorList>
            <person name="Sedaghatjoo S."/>
        </authorList>
    </citation>
    <scope>NUCLEOTIDE SEQUENCE</scope>
    <source>
        <strain evidence="1">AZH3</strain>
    </source>
</reference>
<dbReference type="EMBL" id="CAJHJG010003604">
    <property type="protein sequence ID" value="CAD6933546.1"/>
    <property type="molecule type" value="Genomic_DNA"/>
</dbReference>
<feature type="non-terminal residue" evidence="1">
    <location>
        <position position="1"/>
    </location>
</feature>
<keyword evidence="2" id="KW-1185">Reference proteome</keyword>
<evidence type="ECO:0008006" key="3">
    <source>
        <dbReference type="Google" id="ProtNLM"/>
    </source>
</evidence>
<name>A0ABN7IYE1_9BASI</name>
<evidence type="ECO:0000313" key="2">
    <source>
        <dbReference type="Proteomes" id="UP000836402"/>
    </source>
</evidence>
<gene>
    <name evidence="1" type="ORF">JKIAZH3_G4157</name>
</gene>
<proteinExistence type="predicted"/>
<dbReference type="InterPro" id="IPR004242">
    <property type="entry name" value="Transposase_21"/>
</dbReference>
<organism evidence="1 2">
    <name type="scientific">Tilletia caries</name>
    <name type="common">wheat bunt fungus</name>
    <dbReference type="NCBI Taxonomy" id="13290"/>
    <lineage>
        <taxon>Eukaryota</taxon>
        <taxon>Fungi</taxon>
        <taxon>Dikarya</taxon>
        <taxon>Basidiomycota</taxon>
        <taxon>Ustilaginomycotina</taxon>
        <taxon>Exobasidiomycetes</taxon>
        <taxon>Tilletiales</taxon>
        <taxon>Tilletiaceae</taxon>
        <taxon>Tilletia</taxon>
    </lineage>
</organism>
<dbReference type="Proteomes" id="UP000836402">
    <property type="component" value="Unassembled WGS sequence"/>
</dbReference>
<accession>A0ABN7IYE1</accession>